<dbReference type="SUPFAM" id="SSF55120">
    <property type="entry name" value="Pseudouridine synthase"/>
    <property type="match status" value="1"/>
</dbReference>
<dbReference type="EMBL" id="BAABCK010000004">
    <property type="protein sequence ID" value="GAA3714356.1"/>
    <property type="molecule type" value="Genomic_DNA"/>
</dbReference>
<dbReference type="Proteomes" id="UP001500920">
    <property type="component" value="Unassembled WGS sequence"/>
</dbReference>
<dbReference type="Gene3D" id="3.30.2350.10">
    <property type="entry name" value="Pseudouridine synthase"/>
    <property type="match status" value="1"/>
</dbReference>
<evidence type="ECO:0000259" key="6">
    <source>
        <dbReference type="SMART" id="SM00363"/>
    </source>
</evidence>
<feature type="domain" description="RNA-binding S4" evidence="6">
    <location>
        <begin position="20"/>
        <end position="79"/>
    </location>
</feature>
<comment type="catalytic activity">
    <reaction evidence="1 5">
        <text>a uridine in RNA = a pseudouridine in RNA</text>
        <dbReference type="Rhea" id="RHEA:48348"/>
        <dbReference type="Rhea" id="RHEA-COMP:12068"/>
        <dbReference type="Rhea" id="RHEA-COMP:12069"/>
        <dbReference type="ChEBI" id="CHEBI:65314"/>
        <dbReference type="ChEBI" id="CHEBI:65315"/>
    </reaction>
</comment>
<name>A0ABP7EA18_9STAP</name>
<evidence type="ECO:0000256" key="1">
    <source>
        <dbReference type="ARBA" id="ARBA00000073"/>
    </source>
</evidence>
<sequence>MKRRDNRKQGDLEWIVEEPSELLKFLFAAMPSRSRKSVKDHLSHGQVFVNGEGTTQFNEALKPGDHVKILPKIASKNVKIKGIKILHEDDDIVVIEKEAGILSIASDKENQMTAYRQLASYLKEVNPKNRIFVVHRLDRETSGIMIFAKSKYIQQKLQNAWKEAVPERMYIALVEGKVKENGTITSWLTENKALIMRSSKNPNEGKKAVTHYKIVKSNRNFTLLQVNLETGRKNQIRVHMQDIGHPIVGDKKYGSRINPIGRIGLHAHAMTFIHPTTKETMRFESEIPKSFTKKIN</sequence>
<dbReference type="PROSITE" id="PS01129">
    <property type="entry name" value="PSI_RLU"/>
    <property type="match status" value="1"/>
</dbReference>
<dbReference type="InterPro" id="IPR006225">
    <property type="entry name" value="PsdUridine_synth_RluC/D"/>
</dbReference>
<dbReference type="CDD" id="cd00165">
    <property type="entry name" value="S4"/>
    <property type="match status" value="1"/>
</dbReference>
<dbReference type="EC" id="5.4.99.-" evidence="5"/>
<evidence type="ECO:0000313" key="7">
    <source>
        <dbReference type="EMBL" id="GAA3714356.1"/>
    </source>
</evidence>
<dbReference type="NCBIfam" id="TIGR00005">
    <property type="entry name" value="rluA_subfam"/>
    <property type="match status" value="1"/>
</dbReference>
<comment type="similarity">
    <text evidence="2 5">Belongs to the pseudouridine synthase RluA family.</text>
</comment>
<evidence type="ECO:0000256" key="2">
    <source>
        <dbReference type="ARBA" id="ARBA00010876"/>
    </source>
</evidence>
<organism evidence="7 8">
    <name type="scientific">Salinicoccus jeotgali</name>
    <dbReference type="NCBI Taxonomy" id="381634"/>
    <lineage>
        <taxon>Bacteria</taxon>
        <taxon>Bacillati</taxon>
        <taxon>Bacillota</taxon>
        <taxon>Bacilli</taxon>
        <taxon>Bacillales</taxon>
        <taxon>Staphylococcaceae</taxon>
        <taxon>Salinicoccus</taxon>
    </lineage>
</organism>
<reference evidence="8" key="1">
    <citation type="journal article" date="2019" name="Int. J. Syst. Evol. Microbiol.">
        <title>The Global Catalogue of Microorganisms (GCM) 10K type strain sequencing project: providing services to taxonomists for standard genome sequencing and annotation.</title>
        <authorList>
            <consortium name="The Broad Institute Genomics Platform"/>
            <consortium name="The Broad Institute Genome Sequencing Center for Infectious Disease"/>
            <person name="Wu L."/>
            <person name="Ma J."/>
        </authorList>
    </citation>
    <scope>NUCLEOTIDE SEQUENCE [LARGE SCALE GENOMIC DNA]</scope>
    <source>
        <strain evidence="8">JCM 16981</strain>
    </source>
</reference>
<keyword evidence="3 5" id="KW-0413">Isomerase</keyword>
<evidence type="ECO:0000313" key="8">
    <source>
        <dbReference type="Proteomes" id="UP001500920"/>
    </source>
</evidence>
<dbReference type="CDD" id="cd02869">
    <property type="entry name" value="PseudoU_synth_RluA_like"/>
    <property type="match status" value="1"/>
</dbReference>
<dbReference type="PANTHER" id="PTHR21600">
    <property type="entry name" value="MITOCHONDRIAL RNA PSEUDOURIDINE SYNTHASE"/>
    <property type="match status" value="1"/>
</dbReference>
<keyword evidence="8" id="KW-1185">Reference proteome</keyword>
<accession>A0ABP7EA18</accession>
<dbReference type="InterPro" id="IPR002942">
    <property type="entry name" value="S4_RNA-bd"/>
</dbReference>
<dbReference type="Pfam" id="PF00849">
    <property type="entry name" value="PseudoU_synth_2"/>
    <property type="match status" value="1"/>
</dbReference>
<dbReference type="RefSeq" id="WP_344700698.1">
    <property type="nucleotide sequence ID" value="NZ_BAABCK010000004.1"/>
</dbReference>
<dbReference type="InterPro" id="IPR020103">
    <property type="entry name" value="PsdUridine_synth_cat_dom_sf"/>
</dbReference>
<dbReference type="PROSITE" id="PS50889">
    <property type="entry name" value="S4"/>
    <property type="match status" value="1"/>
</dbReference>
<keyword evidence="4" id="KW-0694">RNA-binding</keyword>
<evidence type="ECO:0000256" key="4">
    <source>
        <dbReference type="PROSITE-ProRule" id="PRU00182"/>
    </source>
</evidence>
<gene>
    <name evidence="7" type="ORF">GCM10022378_01360</name>
</gene>
<comment type="function">
    <text evidence="5">Responsible for synthesis of pseudouridine from uracil.</text>
</comment>
<dbReference type="InterPro" id="IPR050188">
    <property type="entry name" value="RluA_PseudoU_synthase"/>
</dbReference>
<protein>
    <recommendedName>
        <fullName evidence="5">Pseudouridine synthase</fullName>
        <ecNumber evidence="5">5.4.99.-</ecNumber>
    </recommendedName>
</protein>
<proteinExistence type="inferred from homology"/>
<dbReference type="InterPro" id="IPR006224">
    <property type="entry name" value="PsdUridine_synth_RluA-like_CS"/>
</dbReference>
<dbReference type="SUPFAM" id="SSF55174">
    <property type="entry name" value="Alpha-L RNA-binding motif"/>
    <property type="match status" value="1"/>
</dbReference>
<dbReference type="PANTHER" id="PTHR21600:SF44">
    <property type="entry name" value="RIBOSOMAL LARGE SUBUNIT PSEUDOURIDINE SYNTHASE D"/>
    <property type="match status" value="1"/>
</dbReference>
<dbReference type="InterPro" id="IPR006145">
    <property type="entry name" value="PsdUridine_synth_RsuA/RluA"/>
</dbReference>
<comment type="caution">
    <text evidence="7">The sequence shown here is derived from an EMBL/GenBank/DDBJ whole genome shotgun (WGS) entry which is preliminary data.</text>
</comment>
<evidence type="ECO:0000256" key="3">
    <source>
        <dbReference type="ARBA" id="ARBA00023235"/>
    </source>
</evidence>
<dbReference type="SMART" id="SM00363">
    <property type="entry name" value="S4"/>
    <property type="match status" value="1"/>
</dbReference>
<evidence type="ECO:0000256" key="5">
    <source>
        <dbReference type="RuleBase" id="RU362028"/>
    </source>
</evidence>